<reference evidence="2" key="1">
    <citation type="journal article" date="2022" name="Front. Genet.">
        <title>Chromosome-Scale Assembly of the Dendrobium nobile Genome Provides Insights Into the Molecular Mechanism of the Biosynthesis of the Medicinal Active Ingredient of Dendrobium.</title>
        <authorList>
            <person name="Xu Q."/>
            <person name="Niu S.-C."/>
            <person name="Li K.-L."/>
            <person name="Zheng P.-J."/>
            <person name="Zhang X.-J."/>
            <person name="Jia Y."/>
            <person name="Liu Y."/>
            <person name="Niu Y.-X."/>
            <person name="Yu L.-H."/>
            <person name="Chen D.-F."/>
            <person name="Zhang G.-Q."/>
        </authorList>
    </citation>
    <scope>NUCLEOTIDE SEQUENCE</scope>
    <source>
        <tissue evidence="2">Leaf</tissue>
    </source>
</reference>
<evidence type="ECO:0000313" key="3">
    <source>
        <dbReference type="Proteomes" id="UP000829196"/>
    </source>
</evidence>
<name>A0A8T3BPW9_DENNO</name>
<organism evidence="2 3">
    <name type="scientific">Dendrobium nobile</name>
    <name type="common">Orchid</name>
    <dbReference type="NCBI Taxonomy" id="94219"/>
    <lineage>
        <taxon>Eukaryota</taxon>
        <taxon>Viridiplantae</taxon>
        <taxon>Streptophyta</taxon>
        <taxon>Embryophyta</taxon>
        <taxon>Tracheophyta</taxon>
        <taxon>Spermatophyta</taxon>
        <taxon>Magnoliopsida</taxon>
        <taxon>Liliopsida</taxon>
        <taxon>Asparagales</taxon>
        <taxon>Orchidaceae</taxon>
        <taxon>Epidendroideae</taxon>
        <taxon>Malaxideae</taxon>
        <taxon>Dendrobiinae</taxon>
        <taxon>Dendrobium</taxon>
    </lineage>
</organism>
<sequence>MYLDDVALMVSPKREEVCSLLAARGIGGWDVVEGEVGEGQQRREEESEERRFRMGEAEGYEKNQEQRREFGRVLSVKNRRRRK</sequence>
<evidence type="ECO:0000313" key="2">
    <source>
        <dbReference type="EMBL" id="KAI0516072.1"/>
    </source>
</evidence>
<proteinExistence type="predicted"/>
<feature type="compositionally biased region" description="Basic and acidic residues" evidence="1">
    <location>
        <begin position="40"/>
        <end position="65"/>
    </location>
</feature>
<accession>A0A8T3BPW9</accession>
<evidence type="ECO:0000256" key="1">
    <source>
        <dbReference type="SAM" id="MobiDB-lite"/>
    </source>
</evidence>
<dbReference type="AlphaFoldDB" id="A0A8T3BPW9"/>
<keyword evidence="3" id="KW-1185">Reference proteome</keyword>
<feature type="region of interest" description="Disordered" evidence="1">
    <location>
        <begin position="36"/>
        <end position="65"/>
    </location>
</feature>
<protein>
    <submittedName>
        <fullName evidence="2">Uncharacterized protein</fullName>
    </submittedName>
</protein>
<dbReference type="EMBL" id="JAGYWB010000007">
    <property type="protein sequence ID" value="KAI0516072.1"/>
    <property type="molecule type" value="Genomic_DNA"/>
</dbReference>
<gene>
    <name evidence="2" type="ORF">KFK09_008744</name>
</gene>
<dbReference type="Proteomes" id="UP000829196">
    <property type="component" value="Unassembled WGS sequence"/>
</dbReference>
<comment type="caution">
    <text evidence="2">The sequence shown here is derived from an EMBL/GenBank/DDBJ whole genome shotgun (WGS) entry which is preliminary data.</text>
</comment>